<dbReference type="Gene3D" id="1.10.10.690">
    <property type="entry name" value="YidB-like"/>
    <property type="match status" value="1"/>
</dbReference>
<dbReference type="SUPFAM" id="SSF140804">
    <property type="entry name" value="YidB-like"/>
    <property type="match status" value="1"/>
</dbReference>
<name>A0A8J3JTT5_9ACTN</name>
<sequence length="135" mass="14006">MAVDLNQIMKLMSDPQIQSLLKGLFSQMSGGGQGGGGQQANLSGLVDQLSKSGLGPQVQSWVGTGQNQNVTGAQLQQALGGGTIEHVAQEAGTTPRQAADQLAKVLPELVNQATPDGQLPDPQQAQQMMGRLFGQ</sequence>
<dbReference type="Proteomes" id="UP000601223">
    <property type="component" value="Unassembled WGS sequence"/>
</dbReference>
<dbReference type="EMBL" id="BONF01000041">
    <property type="protein sequence ID" value="GIF84888.1"/>
    <property type="molecule type" value="Genomic_DNA"/>
</dbReference>
<dbReference type="RefSeq" id="WP_203753870.1">
    <property type="nucleotide sequence ID" value="NZ_BONF01000041.1"/>
</dbReference>
<comment type="caution">
    <text evidence="1">The sequence shown here is derived from an EMBL/GenBank/DDBJ whole genome shotgun (WGS) entry which is preliminary data.</text>
</comment>
<dbReference type="InterPro" id="IPR027405">
    <property type="entry name" value="YidB-like"/>
</dbReference>
<keyword evidence="2" id="KW-1185">Reference proteome</keyword>
<dbReference type="Pfam" id="PF20159">
    <property type="entry name" value="YidB"/>
    <property type="match status" value="1"/>
</dbReference>
<evidence type="ECO:0000313" key="1">
    <source>
        <dbReference type="EMBL" id="GIF84888.1"/>
    </source>
</evidence>
<dbReference type="AlphaFoldDB" id="A0A8J3JTT5"/>
<protein>
    <recommendedName>
        <fullName evidence="3">DUF937 domain-containing protein</fullName>
    </recommendedName>
</protein>
<proteinExistence type="predicted"/>
<accession>A0A8J3JTT5</accession>
<organism evidence="1 2">
    <name type="scientific">Catellatospora bangladeshensis</name>
    <dbReference type="NCBI Taxonomy" id="310355"/>
    <lineage>
        <taxon>Bacteria</taxon>
        <taxon>Bacillati</taxon>
        <taxon>Actinomycetota</taxon>
        <taxon>Actinomycetes</taxon>
        <taxon>Micromonosporales</taxon>
        <taxon>Micromonosporaceae</taxon>
        <taxon>Catellatospora</taxon>
    </lineage>
</organism>
<gene>
    <name evidence="1" type="ORF">Cba03nite_62370</name>
</gene>
<evidence type="ECO:0000313" key="2">
    <source>
        <dbReference type="Proteomes" id="UP000601223"/>
    </source>
</evidence>
<dbReference type="InterPro" id="IPR045372">
    <property type="entry name" value="YidB"/>
</dbReference>
<evidence type="ECO:0008006" key="3">
    <source>
        <dbReference type="Google" id="ProtNLM"/>
    </source>
</evidence>
<reference evidence="1 2" key="1">
    <citation type="submission" date="2021-01" db="EMBL/GenBank/DDBJ databases">
        <title>Whole genome shotgun sequence of Catellatospora bangladeshensis NBRC 107357.</title>
        <authorList>
            <person name="Komaki H."/>
            <person name="Tamura T."/>
        </authorList>
    </citation>
    <scope>NUCLEOTIDE SEQUENCE [LARGE SCALE GENOMIC DNA]</scope>
    <source>
        <strain evidence="1 2">NBRC 107357</strain>
    </source>
</reference>